<dbReference type="PANTHER" id="PTHR42953:SF2">
    <property type="entry name" value="ADHESION PROTEIN"/>
    <property type="match status" value="1"/>
</dbReference>
<evidence type="ECO:0000256" key="1">
    <source>
        <dbReference type="SAM" id="SignalP"/>
    </source>
</evidence>
<dbReference type="SUPFAM" id="SSF53807">
    <property type="entry name" value="Helical backbone' metal receptor"/>
    <property type="match status" value="1"/>
</dbReference>
<evidence type="ECO:0000313" key="3">
    <source>
        <dbReference type="Proteomes" id="UP001499988"/>
    </source>
</evidence>
<dbReference type="CDD" id="cd01145">
    <property type="entry name" value="TroA_c"/>
    <property type="match status" value="1"/>
</dbReference>
<dbReference type="InterPro" id="IPR050492">
    <property type="entry name" value="Bact_metal-bind_prot9"/>
</dbReference>
<feature type="chain" id="PRO_5045628560" evidence="1">
    <location>
        <begin position="23"/>
        <end position="299"/>
    </location>
</feature>
<comment type="caution">
    <text evidence="2">The sequence shown here is derived from an EMBL/GenBank/DDBJ whole genome shotgun (WGS) entry which is preliminary data.</text>
</comment>
<reference evidence="3" key="1">
    <citation type="journal article" date="2019" name="Int. J. Syst. Evol. Microbiol.">
        <title>The Global Catalogue of Microorganisms (GCM) 10K type strain sequencing project: providing services to taxonomists for standard genome sequencing and annotation.</title>
        <authorList>
            <consortium name="The Broad Institute Genomics Platform"/>
            <consortium name="The Broad Institute Genome Sequencing Center for Infectious Disease"/>
            <person name="Wu L."/>
            <person name="Ma J."/>
        </authorList>
    </citation>
    <scope>NUCLEOTIDE SEQUENCE [LARGE SCALE GENOMIC DNA]</scope>
    <source>
        <strain evidence="3">JCM 18401</strain>
    </source>
</reference>
<dbReference type="Pfam" id="PF01297">
    <property type="entry name" value="ZnuA"/>
    <property type="match status" value="1"/>
</dbReference>
<keyword evidence="3" id="KW-1185">Reference proteome</keyword>
<sequence>MRTSFKRLFACCALLLAPNAWALNLFACEPEYAALAQELAPEARIFSATTALQDPHQIQARPSLIAQMRRADLAICAGAELEVGWLPMLQMKANNPKVRDGLPGMFYAAEQVDTLDRLDSVSRDMGDVHAEGNPHLHFSPQRLLRVAQVLTERLAQLDPTNAEHYRANFDDFSARWLTAIPVWEAKAAPLHGQAVIAYHSSFRYLFDWLGVEQAGDLEPKPGLPPSTAHLAGLLALTEQQTIMAVVHAGYQDRRGAQWLAQRAELPVVRLPFSTGQEGIDSLFALYDAVLEPLLAHVGE</sequence>
<dbReference type="Proteomes" id="UP001499988">
    <property type="component" value="Unassembled WGS sequence"/>
</dbReference>
<accession>A0ABP9E828</accession>
<dbReference type="EMBL" id="BAABJZ010000002">
    <property type="protein sequence ID" value="GAA4871434.1"/>
    <property type="molecule type" value="Genomic_DNA"/>
</dbReference>
<protein>
    <submittedName>
        <fullName evidence="2">Zinc ABC transporter substrate-binding protein</fullName>
    </submittedName>
</protein>
<evidence type="ECO:0000313" key="2">
    <source>
        <dbReference type="EMBL" id="GAA4871434.1"/>
    </source>
</evidence>
<dbReference type="Gene3D" id="3.40.50.1980">
    <property type="entry name" value="Nitrogenase molybdenum iron protein domain"/>
    <property type="match status" value="2"/>
</dbReference>
<dbReference type="PANTHER" id="PTHR42953">
    <property type="entry name" value="HIGH-AFFINITY ZINC UPTAKE SYSTEM PROTEIN ZNUA-RELATED"/>
    <property type="match status" value="1"/>
</dbReference>
<gene>
    <name evidence="2" type="ORF">GCM10023333_00270</name>
</gene>
<name>A0ABP9E828_9GAMM</name>
<feature type="signal peptide" evidence="1">
    <location>
        <begin position="1"/>
        <end position="22"/>
    </location>
</feature>
<keyword evidence="1" id="KW-0732">Signal</keyword>
<dbReference type="InterPro" id="IPR006127">
    <property type="entry name" value="ZnuA-like"/>
</dbReference>
<dbReference type="RefSeq" id="WP_345332035.1">
    <property type="nucleotide sequence ID" value="NZ_BAABJZ010000002.1"/>
</dbReference>
<proteinExistence type="predicted"/>
<organism evidence="2 3">
    <name type="scientific">Ferrimonas pelagia</name>
    <dbReference type="NCBI Taxonomy" id="1177826"/>
    <lineage>
        <taxon>Bacteria</taxon>
        <taxon>Pseudomonadati</taxon>
        <taxon>Pseudomonadota</taxon>
        <taxon>Gammaproteobacteria</taxon>
        <taxon>Alteromonadales</taxon>
        <taxon>Ferrimonadaceae</taxon>
        <taxon>Ferrimonas</taxon>
    </lineage>
</organism>